<protein>
    <submittedName>
        <fullName evidence="2">Uncharacterized protein LOC120258423</fullName>
    </submittedName>
</protein>
<proteinExistence type="predicted"/>
<dbReference type="SUPFAM" id="SSF53697">
    <property type="entry name" value="SIS domain"/>
    <property type="match status" value="1"/>
</dbReference>
<reference evidence="1" key="1">
    <citation type="submission" date="2025-05" db="UniProtKB">
        <authorList>
            <consortium name="RefSeq"/>
        </authorList>
    </citation>
    <scope>NUCLEOTIDE SEQUENCE [LARGE SCALE GENOMIC DNA]</scope>
</reference>
<accession>A0AB40B574</accession>
<reference evidence="2" key="2">
    <citation type="submission" date="2025-08" db="UniProtKB">
        <authorList>
            <consortium name="RefSeq"/>
        </authorList>
    </citation>
    <scope>IDENTIFICATION</scope>
</reference>
<dbReference type="GO" id="GO:0016853">
    <property type="term" value="F:isomerase activity"/>
    <property type="evidence" value="ECO:0007669"/>
    <property type="project" value="InterPro"/>
</dbReference>
<dbReference type="InterPro" id="IPR046348">
    <property type="entry name" value="SIS_dom_sf"/>
</dbReference>
<dbReference type="GeneID" id="120258423"/>
<sequence>MCLYHLRLSAQSINDITTTPASPDSLLIAFAGPSGFSLVDAICHVARSVRARVVLITARPESESEACWYTDAIAYLPVRMMDDDEEEGESGAPTAVRLLMGSLYEVALFVLFEMLVLRLGELLDQSLAQLRALHTNLD</sequence>
<dbReference type="Gene3D" id="3.40.50.10490">
    <property type="entry name" value="Glucose-6-phosphate isomerase like protein, domain 1"/>
    <property type="match status" value="1"/>
</dbReference>
<dbReference type="PANTHER" id="PTHR43443">
    <property type="entry name" value="3-HEXULOSE-6-PHOSPHATE ISOMERASE"/>
    <property type="match status" value="1"/>
</dbReference>
<evidence type="ECO:0000313" key="1">
    <source>
        <dbReference type="Proteomes" id="UP001515500"/>
    </source>
</evidence>
<dbReference type="Proteomes" id="UP001515500">
    <property type="component" value="Chromosome 1"/>
</dbReference>
<dbReference type="InterPro" id="IPR017552">
    <property type="entry name" value="PHI/rmpB"/>
</dbReference>
<name>A0AB40B574_DIOCR</name>
<dbReference type="PANTHER" id="PTHR43443:SF1">
    <property type="entry name" value="3-HEXULOSE-6-PHOSPHATE ISOMERASE"/>
    <property type="match status" value="1"/>
</dbReference>
<dbReference type="AlphaFoldDB" id="A0AB40B574"/>
<evidence type="ECO:0000313" key="2">
    <source>
        <dbReference type="RefSeq" id="XP_039121771.1"/>
    </source>
</evidence>
<dbReference type="RefSeq" id="XP_039121771.1">
    <property type="nucleotide sequence ID" value="XM_039265837.1"/>
</dbReference>
<keyword evidence="1" id="KW-1185">Reference proteome</keyword>
<gene>
    <name evidence="2" type="primary">LOC120258423</name>
</gene>
<dbReference type="GO" id="GO:0097367">
    <property type="term" value="F:carbohydrate derivative binding"/>
    <property type="evidence" value="ECO:0007669"/>
    <property type="project" value="InterPro"/>
</dbReference>
<dbReference type="GO" id="GO:1901135">
    <property type="term" value="P:carbohydrate derivative metabolic process"/>
    <property type="evidence" value="ECO:0007669"/>
    <property type="project" value="InterPro"/>
</dbReference>
<organism evidence="1 2">
    <name type="scientific">Dioscorea cayennensis subsp. rotundata</name>
    <name type="common">White Guinea yam</name>
    <name type="synonym">Dioscorea rotundata</name>
    <dbReference type="NCBI Taxonomy" id="55577"/>
    <lineage>
        <taxon>Eukaryota</taxon>
        <taxon>Viridiplantae</taxon>
        <taxon>Streptophyta</taxon>
        <taxon>Embryophyta</taxon>
        <taxon>Tracheophyta</taxon>
        <taxon>Spermatophyta</taxon>
        <taxon>Magnoliopsida</taxon>
        <taxon>Liliopsida</taxon>
        <taxon>Dioscoreales</taxon>
        <taxon>Dioscoreaceae</taxon>
        <taxon>Dioscorea</taxon>
    </lineage>
</organism>